<reference evidence="11 12" key="1">
    <citation type="submission" date="2018-07" db="EMBL/GenBank/DDBJ databases">
        <title>Complete genome sequence of Flavobacterium psychrolimnae LMG 22018.</title>
        <authorList>
            <person name="Kim D.-U."/>
        </authorList>
    </citation>
    <scope>NUCLEOTIDE SEQUENCE [LARGE SCALE GENOMIC DNA]</scope>
    <source>
        <strain evidence="11 12">LMG 22018</strain>
    </source>
</reference>
<evidence type="ECO:0000256" key="1">
    <source>
        <dbReference type="ARBA" id="ARBA00004138"/>
    </source>
</evidence>
<dbReference type="GO" id="GO:0005509">
    <property type="term" value="F:calcium ion binding"/>
    <property type="evidence" value="ECO:0007669"/>
    <property type="project" value="InterPro"/>
</dbReference>
<keyword evidence="5" id="KW-0969">Cilium</keyword>
<dbReference type="InterPro" id="IPR049304">
    <property type="entry name" value="Gly_rich_dom"/>
</dbReference>
<evidence type="ECO:0000256" key="6">
    <source>
        <dbReference type="ARBA" id="ARBA00023157"/>
    </source>
</evidence>
<evidence type="ECO:0000256" key="9">
    <source>
        <dbReference type="SAM" id="SignalP"/>
    </source>
</evidence>
<evidence type="ECO:0000313" key="12">
    <source>
        <dbReference type="Proteomes" id="UP000253676"/>
    </source>
</evidence>
<dbReference type="InterPro" id="IPR026444">
    <property type="entry name" value="Secre_tail"/>
</dbReference>
<dbReference type="InterPro" id="IPR000998">
    <property type="entry name" value="MAM_dom"/>
</dbReference>
<gene>
    <name evidence="11" type="ORF">DR980_08660</name>
</gene>
<keyword evidence="3" id="KW-0963">Cytoplasm</keyword>
<evidence type="ECO:0000259" key="10">
    <source>
        <dbReference type="PROSITE" id="PS50060"/>
    </source>
</evidence>
<dbReference type="GO" id="GO:0005975">
    <property type="term" value="P:carbohydrate metabolic process"/>
    <property type="evidence" value="ECO:0007669"/>
    <property type="project" value="UniProtKB-ARBA"/>
</dbReference>
<dbReference type="PROSITE" id="PS50060">
    <property type="entry name" value="MAM_2"/>
    <property type="match status" value="1"/>
</dbReference>
<keyword evidence="6" id="KW-1015">Disulfide bond</keyword>
<dbReference type="NCBIfam" id="NF012200">
    <property type="entry name" value="choice_anch_D"/>
    <property type="match status" value="1"/>
</dbReference>
<feature type="chain" id="PRO_5016768980" description="MAM domain-containing protein" evidence="9">
    <location>
        <begin position="29"/>
        <end position="1685"/>
    </location>
</feature>
<dbReference type="Pfam" id="PF21722">
    <property type="entry name" value="Gly_rich_2"/>
    <property type="match status" value="1"/>
</dbReference>
<sequence length="1685" mass="180027">MKKTTLTNKKLFSTLIFILISSVGFSQSQTFSTAGTNTFIVPSGITTLQIEAWGGGGKGGSRTTAGTSGGGGGGAYVKKSVTVIAGNTYNLQVGAGSNTATTTTASDTWFSNATTVLAKGGNSVANNSATGANGGGTGSIGTLLSGGKGADGTTGKYGGGGGSSAGITLAGTDASNASGAIAPYGGGKGGDARSITDGAGNVGLVPGGGGGGAYRTTTGTSNGGNGATGQLKITWGAQEINVLGNAITIPSGDITPVTSDNTDFGSVDTNSGTIIRTFTIQNIGSSTLTVNSISISGSDFTVSSAPSFPAAVSGVSSFSLSVTFNPSTIGTKTATVSISNTDTNENPYTFALQGIGTQTFFDSDEDGVLDNVDIDDDNDGIKDDTEELNCESASANRVNYKFLNETFGSGPRTTINTTYDAYSSYCFEDGSAGANTTDCPDLSTTDLNDGKYTVGSSAQIASWAAQFWYTGKDHTTPADPNGRMALFNASYTPGIFYTALITGALPNIPITYNFWVLNLDRTDAPGVATRLRPNIKVEFRDLNDVLLQTVTTNSINADGTWKQFTANLTLNVSAFKVIFINNETGGLGNDLALDDISITQTLCDLDNDGVADMFDLDADNDGIEDVIEVGLGNLSNGKGKIDMAWADANGNGLHDSAESSAALPALDSDGDRIPNYLDLDSDNDSLFDVDESNAGNSNAVAGFINGDGDINGDGTGDGLDTEVFRSKDTDGNGTSELFGDGILDIYDYGTGDNQYGNFGQGSTVAPFLNYLLDTDGDGIPNYIDIKSNGITFDIANTLLIYDYKTLDTNNDGIIDGTTDADKDGIMDTFDTNTAVFGSPRDLRTKLFLDFDGRNDYGQSTSILGGLANASLMAWINMNPAFSTEGVIVGQDKFQIRITAARKLEAVVNGSSATFDTALNVSQWYNVATVYDGNNLKLYLNGALVATQAASGSIVADASLLTLGKNPIANTKYFKGKIDEVRVFNVALTDSHLQRMVYQEIEDFGSQIRGTIIPKNIASTPASLPFSNLLRYYRMDKYKDDIIDDLTTPAIDVTGTKIYNHKNIYLQQAPLPFVTERTGTFATAVNSPTKEIRGNDIMENDWSIVKVQHDITETANNIDLGMLVDSGKKIVMNNDTKIQNDWYLKLDGKIDLTGMSQLVQTSESDLDPTSSGSIEKDQQGQANKHNYNYWSSPVSVINGTDNNLDYTVAGVMRDGTKSSPQNINWIDGYDGLASSPISLARYWIYKFDNYASIYANWVPIGETGAVRVGQGFTLKGSGAASGTQNYTFTGKPNNGKIITNRVSPGQLLLAGNPYPSALDATAFINDNLNSIKGSTEGIDGTLYFWEHYSTNNTHILRDYQGGYAVRNLIGGIAPVTPALISGLGSSTRLPGRYIPVGQGFFVYGKSTAATNSEVIFNNAQRSFHKEDDAESNNVFKITTQNKTKQPNNNDDDQIELDTYKKIRLGYNTQSNYHRQVLIGFIDDKATSRMDYGYDSYIFDVFPDDMYLLNGENQLVIEGEGYFDANASYPIGVKAAAEGKVSFILDDIENFETNQPIFVYDDETKLYHNIRNENFETSLPIGEFHNRFSLRFKDKTLGTNEQIKNENDIIILHSQNRNALVINNKLLDTTVQEVTLFNILGQAVAMWEVENQGQENIQLPIKKVNSGVYIAKIKTSTGILSKKIIIK</sequence>
<dbReference type="InterPro" id="IPR013783">
    <property type="entry name" value="Ig-like_fold"/>
</dbReference>
<dbReference type="InterPro" id="IPR053879">
    <property type="entry name" value="HYDIN_VesB_CFA65-like_Ig"/>
</dbReference>
<dbReference type="SUPFAM" id="SSF103647">
    <property type="entry name" value="TSP type-3 repeat"/>
    <property type="match status" value="1"/>
</dbReference>
<dbReference type="EMBL" id="QNUX01000007">
    <property type="protein sequence ID" value="RBN50187.1"/>
    <property type="molecule type" value="Genomic_DNA"/>
</dbReference>
<evidence type="ECO:0000256" key="4">
    <source>
        <dbReference type="ARBA" id="ARBA00022729"/>
    </source>
</evidence>
<keyword evidence="7" id="KW-0966">Cell projection</keyword>
<feature type="signal peptide" evidence="9">
    <location>
        <begin position="1"/>
        <end position="28"/>
    </location>
</feature>
<dbReference type="GO" id="GO:0016020">
    <property type="term" value="C:membrane"/>
    <property type="evidence" value="ECO:0007669"/>
    <property type="project" value="InterPro"/>
</dbReference>
<dbReference type="Pfam" id="PF22544">
    <property type="entry name" value="HYDIN_VesB_CFA65-like_Ig"/>
    <property type="match status" value="1"/>
</dbReference>
<keyword evidence="12" id="KW-1185">Reference proteome</keyword>
<keyword evidence="4 9" id="KW-0732">Signal</keyword>
<dbReference type="GO" id="GO:0004553">
    <property type="term" value="F:hydrolase activity, hydrolyzing O-glycosyl compounds"/>
    <property type="evidence" value="ECO:0007669"/>
    <property type="project" value="UniProtKB-ARBA"/>
</dbReference>
<dbReference type="Gene3D" id="2.60.120.200">
    <property type="match status" value="2"/>
</dbReference>
<dbReference type="NCBIfam" id="TIGR04183">
    <property type="entry name" value="Por_Secre_tail"/>
    <property type="match status" value="1"/>
</dbReference>
<dbReference type="SUPFAM" id="SSF49899">
    <property type="entry name" value="Concanavalin A-like lectins/glucanases"/>
    <property type="match status" value="2"/>
</dbReference>
<dbReference type="RefSeq" id="WP_113635105.1">
    <property type="nucleotide sequence ID" value="NZ_QNUX01000007.1"/>
</dbReference>
<evidence type="ECO:0000256" key="8">
    <source>
        <dbReference type="SAM" id="MobiDB-lite"/>
    </source>
</evidence>
<evidence type="ECO:0000313" key="11">
    <source>
        <dbReference type="EMBL" id="RBN50187.1"/>
    </source>
</evidence>
<comment type="caution">
    <text evidence="11">The sequence shown here is derived from an EMBL/GenBank/DDBJ whole genome shotgun (WGS) entry which is preliminary data.</text>
</comment>
<name>A0A366B212_9FLAO</name>
<protein>
    <recommendedName>
        <fullName evidence="10">MAM domain-containing protein</fullName>
    </recommendedName>
</protein>
<dbReference type="SMART" id="SM00560">
    <property type="entry name" value="LamGL"/>
    <property type="match status" value="1"/>
</dbReference>
<evidence type="ECO:0000256" key="2">
    <source>
        <dbReference type="ARBA" id="ARBA00004496"/>
    </source>
</evidence>
<dbReference type="Pfam" id="PF13385">
    <property type="entry name" value="Laminin_G_3"/>
    <property type="match status" value="1"/>
</dbReference>
<feature type="region of interest" description="Disordered" evidence="8">
    <location>
        <begin position="1160"/>
        <end position="1181"/>
    </location>
</feature>
<feature type="domain" description="MAM" evidence="10">
    <location>
        <begin position="423"/>
        <end position="605"/>
    </location>
</feature>
<dbReference type="InterPro" id="IPR013320">
    <property type="entry name" value="ConA-like_dom_sf"/>
</dbReference>
<evidence type="ECO:0000256" key="5">
    <source>
        <dbReference type="ARBA" id="ARBA00023069"/>
    </source>
</evidence>
<dbReference type="Gene3D" id="2.60.40.10">
    <property type="entry name" value="Immunoglobulins"/>
    <property type="match status" value="1"/>
</dbReference>
<dbReference type="Proteomes" id="UP000253676">
    <property type="component" value="Unassembled WGS sequence"/>
</dbReference>
<dbReference type="InterPro" id="IPR028974">
    <property type="entry name" value="TSP_type-3_rpt"/>
</dbReference>
<comment type="subcellular location">
    <subcellularLocation>
        <location evidence="1">Cell projection</location>
        <location evidence="1">Cilium</location>
    </subcellularLocation>
    <subcellularLocation>
        <location evidence="2">Cytoplasm</location>
    </subcellularLocation>
</comment>
<dbReference type="GO" id="GO:0005737">
    <property type="term" value="C:cytoplasm"/>
    <property type="evidence" value="ECO:0007669"/>
    <property type="project" value="UniProtKB-SubCell"/>
</dbReference>
<proteinExistence type="predicted"/>
<evidence type="ECO:0000256" key="7">
    <source>
        <dbReference type="ARBA" id="ARBA00023273"/>
    </source>
</evidence>
<organism evidence="11 12">
    <name type="scientific">Flavobacterium psychrolimnae</name>
    <dbReference type="NCBI Taxonomy" id="249351"/>
    <lineage>
        <taxon>Bacteria</taxon>
        <taxon>Pseudomonadati</taxon>
        <taxon>Bacteroidota</taxon>
        <taxon>Flavobacteriia</taxon>
        <taxon>Flavobacteriales</taxon>
        <taxon>Flavobacteriaceae</taxon>
        <taxon>Flavobacterium</taxon>
    </lineage>
</organism>
<accession>A0A366B212</accession>
<evidence type="ECO:0000256" key="3">
    <source>
        <dbReference type="ARBA" id="ARBA00022490"/>
    </source>
</evidence>
<dbReference type="InterPro" id="IPR006558">
    <property type="entry name" value="LamG-like"/>
</dbReference>
<dbReference type="OrthoDB" id="2582440at2"/>
<dbReference type="Pfam" id="PF18962">
    <property type="entry name" value="Por_Secre_tail"/>
    <property type="match status" value="1"/>
</dbReference>